<keyword evidence="3" id="KW-1185">Reference proteome</keyword>
<organism evidence="2 3">
    <name type="scientific">Linnemannia gamsii</name>
    <dbReference type="NCBI Taxonomy" id="64522"/>
    <lineage>
        <taxon>Eukaryota</taxon>
        <taxon>Fungi</taxon>
        <taxon>Fungi incertae sedis</taxon>
        <taxon>Mucoromycota</taxon>
        <taxon>Mortierellomycotina</taxon>
        <taxon>Mortierellomycetes</taxon>
        <taxon>Mortierellales</taxon>
        <taxon>Mortierellaceae</taxon>
        <taxon>Linnemannia</taxon>
    </lineage>
</organism>
<sequence length="403" mass="44949">MSQPCDSPRSLKRAYEGESPANKPKQRRRVKFNTSETTIPGTSDITVPVTSDTTTTVTSTSDITVSDISDSAVPSTSISTISDTFDTTVASTSNSTILDTSDITVTNMFDTLVHEELPRSSSSSPTIRLPKLLRNGAEIFAHLSGSDISVNTPKPTTSQSTSRCDGYLARPGSSFIPQYAPQEPSHEELKNTTIHRDQSFNSAFDSELDMSNSDEDNHSDKEDEDPVAPQPNRTFRESREHPPKYTRGTESKKPVGSSFVDCPFPLGYQPRRQEVDDRVNRFNGDNMPFDKRPPFSGPSIHSERVSNGHSRDHVQEASEEDEGLEGQNGLKTLMIDSMKAIKRHNESLKSSASSYRQRFNDETRQWPERLLYQQEAKYTEDKVYNNCVLILSHLKLMSGDKSP</sequence>
<dbReference type="EMBL" id="JAAAIN010002350">
    <property type="protein sequence ID" value="KAG0294136.1"/>
    <property type="molecule type" value="Genomic_DNA"/>
</dbReference>
<gene>
    <name evidence="2" type="ORF">BGZ97_005158</name>
</gene>
<feature type="compositionally biased region" description="Basic and acidic residues" evidence="1">
    <location>
        <begin position="234"/>
        <end position="253"/>
    </location>
</feature>
<dbReference type="AlphaFoldDB" id="A0A9P6QST1"/>
<reference evidence="2" key="1">
    <citation type="journal article" date="2020" name="Fungal Divers.">
        <title>Resolving the Mortierellaceae phylogeny through synthesis of multi-gene phylogenetics and phylogenomics.</title>
        <authorList>
            <person name="Vandepol N."/>
            <person name="Liber J."/>
            <person name="Desiro A."/>
            <person name="Na H."/>
            <person name="Kennedy M."/>
            <person name="Barry K."/>
            <person name="Grigoriev I.V."/>
            <person name="Miller A.N."/>
            <person name="O'Donnell K."/>
            <person name="Stajich J.E."/>
            <person name="Bonito G."/>
        </authorList>
    </citation>
    <scope>NUCLEOTIDE SEQUENCE</scope>
    <source>
        <strain evidence="2">NVP60</strain>
    </source>
</reference>
<accession>A0A9P6QST1</accession>
<feature type="compositionally biased region" description="Polar residues" evidence="1">
    <location>
        <begin position="32"/>
        <end position="41"/>
    </location>
</feature>
<feature type="compositionally biased region" description="Basic and acidic residues" evidence="1">
    <location>
        <begin position="271"/>
        <end position="280"/>
    </location>
</feature>
<feature type="region of interest" description="Disordered" evidence="1">
    <location>
        <begin position="146"/>
        <end position="188"/>
    </location>
</feature>
<comment type="caution">
    <text evidence="2">The sequence shown here is derived from an EMBL/GenBank/DDBJ whole genome shotgun (WGS) entry which is preliminary data.</text>
</comment>
<feature type="region of interest" description="Disordered" evidence="1">
    <location>
        <begin position="206"/>
        <end position="325"/>
    </location>
</feature>
<dbReference type="Proteomes" id="UP000823405">
    <property type="component" value="Unassembled WGS sequence"/>
</dbReference>
<evidence type="ECO:0000313" key="2">
    <source>
        <dbReference type="EMBL" id="KAG0294136.1"/>
    </source>
</evidence>
<protein>
    <submittedName>
        <fullName evidence="2">Uncharacterized protein</fullName>
    </submittedName>
</protein>
<name>A0A9P6QST1_9FUNG</name>
<feature type="region of interest" description="Disordered" evidence="1">
    <location>
        <begin position="1"/>
        <end position="44"/>
    </location>
</feature>
<feature type="compositionally biased region" description="Polar residues" evidence="1">
    <location>
        <begin position="146"/>
        <end position="163"/>
    </location>
</feature>
<evidence type="ECO:0000256" key="1">
    <source>
        <dbReference type="SAM" id="MobiDB-lite"/>
    </source>
</evidence>
<evidence type="ECO:0000313" key="3">
    <source>
        <dbReference type="Proteomes" id="UP000823405"/>
    </source>
</evidence>
<proteinExistence type="predicted"/>
<feature type="compositionally biased region" description="Basic and acidic residues" evidence="1">
    <location>
        <begin position="301"/>
        <end position="316"/>
    </location>
</feature>